<comment type="caution">
    <text evidence="2">The sequence shown here is derived from an EMBL/GenBank/DDBJ whole genome shotgun (WGS) entry which is preliminary data.</text>
</comment>
<name>A0ABV2NU72_9HYPH</name>
<evidence type="ECO:0000256" key="1">
    <source>
        <dbReference type="SAM" id="SignalP"/>
    </source>
</evidence>
<protein>
    <submittedName>
        <fullName evidence="2">Uncharacterized protein</fullName>
    </submittedName>
</protein>
<evidence type="ECO:0000313" key="3">
    <source>
        <dbReference type="Proteomes" id="UP001549119"/>
    </source>
</evidence>
<feature type="chain" id="PRO_5047340244" evidence="1">
    <location>
        <begin position="22"/>
        <end position="218"/>
    </location>
</feature>
<keyword evidence="1" id="KW-0732">Signal</keyword>
<dbReference type="RefSeq" id="WP_209651125.1">
    <property type="nucleotide sequence ID" value="NZ_JBEPNV010000005.1"/>
</dbReference>
<sequence length="218" mass="23218">MRACALSAIALALALTSSAGAYEAKNGSREMKIVQIASVNVVAAFVCRNVEPDSAGQAGAMKGYGITQADLVDKRYAADIAELTDKLRKDPVNGCKGIEEAFGPQGTVILGLVKPREQKKPITERFPDGSPENKAALLMASSSYVRGQCKDMEISQDTFVSTLNGLEVPQDHINSPALANEAMNQVAAYVRHPKGCDTAWGRFGDEGSVIAHVITKKH</sequence>
<dbReference type="EMBL" id="JBEPNW010000008">
    <property type="protein sequence ID" value="MET3870010.1"/>
    <property type="molecule type" value="Genomic_DNA"/>
</dbReference>
<evidence type="ECO:0000313" key="2">
    <source>
        <dbReference type="EMBL" id="MET3870010.1"/>
    </source>
</evidence>
<gene>
    <name evidence="2" type="ORF">ABIC20_007395</name>
</gene>
<accession>A0ABV2NU72</accession>
<keyword evidence="3" id="KW-1185">Reference proteome</keyword>
<reference evidence="2 3" key="1">
    <citation type="submission" date="2024-06" db="EMBL/GenBank/DDBJ databases">
        <title>Genomics of switchgrass bacterial isolates.</title>
        <authorList>
            <person name="Shade A."/>
        </authorList>
    </citation>
    <scope>NUCLEOTIDE SEQUENCE [LARGE SCALE GENOMIC DNA]</scope>
    <source>
        <strain evidence="2 3">PvP084</strain>
    </source>
</reference>
<feature type="signal peptide" evidence="1">
    <location>
        <begin position="1"/>
        <end position="21"/>
    </location>
</feature>
<proteinExistence type="predicted"/>
<organism evidence="2 3">
    <name type="scientific">Methylobacterium radiotolerans</name>
    <dbReference type="NCBI Taxonomy" id="31998"/>
    <lineage>
        <taxon>Bacteria</taxon>
        <taxon>Pseudomonadati</taxon>
        <taxon>Pseudomonadota</taxon>
        <taxon>Alphaproteobacteria</taxon>
        <taxon>Hyphomicrobiales</taxon>
        <taxon>Methylobacteriaceae</taxon>
        <taxon>Methylobacterium</taxon>
    </lineage>
</organism>
<dbReference type="Proteomes" id="UP001549119">
    <property type="component" value="Unassembled WGS sequence"/>
</dbReference>